<feature type="transmembrane region" description="Helical" evidence="6">
    <location>
        <begin position="256"/>
        <end position="277"/>
    </location>
</feature>
<proteinExistence type="predicted"/>
<sequence length="391" mass="44231">MKDKMLNFIKIALKLKGILTFIFFIFLIPIACSFILGSEMREGVIKNIPTVIVDHDNSSYSQMLIKEIKNNEIFNITNYSDNDSDVKNLIENNKVRVGVIIPKSFAKDLTGGNAPKVLIFYDGSQMSITSAAKSRMDEILLTIKTGYIQQVMQGKLGIMPEMSRNYMLPMYFNYRILNNPARNYTNFLNIGMLISVAQVCFVMLGADMIKKEKHYFSIWIKTILGGLAGTVSTLITLAIQVKYYGVPFRGTTKETVLLTMLFCIAIVSYGVLIRLIVNQKILSIQIGAVTVLPTSILGGYTFPILAMPEFFRNLSTILPFVHYAGPMRRIFLVGIGAEYINPEIIWFAKFIILMWILSIGAFYIKKIVKKEYNHIKEKKNNVKNTGEAVEV</sequence>
<feature type="transmembrane region" description="Helical" evidence="6">
    <location>
        <begin position="218"/>
        <end position="244"/>
    </location>
</feature>
<dbReference type="PANTHER" id="PTHR30294:SF29">
    <property type="entry name" value="MULTIDRUG ABC TRANSPORTER PERMEASE YBHS-RELATED"/>
    <property type="match status" value="1"/>
</dbReference>
<dbReference type="EMBL" id="CP009933">
    <property type="protein sequence ID" value="AKA70838.1"/>
    <property type="molecule type" value="Genomic_DNA"/>
</dbReference>
<gene>
    <name evidence="8" type="ORF">CSCA_3713</name>
</gene>
<reference evidence="8 9" key="1">
    <citation type="journal article" date="2015" name="J. Biotechnol.">
        <title>Complete genome sequence of a malodorant-producing acetogen, Clostridium scatologenes ATCC 25775(T).</title>
        <authorList>
            <person name="Zhu Z."/>
            <person name="Guo T."/>
            <person name="Zheng H."/>
            <person name="Song T."/>
            <person name="Ouyang P."/>
            <person name="Xie J."/>
        </authorList>
    </citation>
    <scope>NUCLEOTIDE SEQUENCE [LARGE SCALE GENOMIC DNA]</scope>
    <source>
        <strain evidence="8 9">ATCC 25775</strain>
    </source>
</reference>
<evidence type="ECO:0000256" key="4">
    <source>
        <dbReference type="ARBA" id="ARBA00022989"/>
    </source>
</evidence>
<evidence type="ECO:0000313" key="8">
    <source>
        <dbReference type="EMBL" id="AKA70838.1"/>
    </source>
</evidence>
<feature type="transmembrane region" description="Helical" evidence="6">
    <location>
        <begin position="187"/>
        <end position="206"/>
    </location>
</feature>
<name>A0A0E3M7W0_CLOSL</name>
<feature type="transmembrane region" description="Helical" evidence="6">
    <location>
        <begin position="344"/>
        <end position="364"/>
    </location>
</feature>
<dbReference type="GO" id="GO:0005886">
    <property type="term" value="C:plasma membrane"/>
    <property type="evidence" value="ECO:0007669"/>
    <property type="project" value="UniProtKB-SubCell"/>
</dbReference>
<keyword evidence="9" id="KW-1185">Reference proteome</keyword>
<evidence type="ECO:0000256" key="3">
    <source>
        <dbReference type="ARBA" id="ARBA00022692"/>
    </source>
</evidence>
<dbReference type="GO" id="GO:0140359">
    <property type="term" value="F:ABC-type transporter activity"/>
    <property type="evidence" value="ECO:0007669"/>
    <property type="project" value="InterPro"/>
</dbReference>
<protein>
    <recommendedName>
        <fullName evidence="7">ABC-2 type transporter transmembrane domain-containing protein</fullName>
    </recommendedName>
</protein>
<evidence type="ECO:0000256" key="1">
    <source>
        <dbReference type="ARBA" id="ARBA00004651"/>
    </source>
</evidence>
<keyword evidence="3 6" id="KW-0812">Transmembrane</keyword>
<dbReference type="KEGG" id="csq:CSCA_3713"/>
<dbReference type="InterPro" id="IPR013525">
    <property type="entry name" value="ABC2_TM"/>
</dbReference>
<evidence type="ECO:0000313" key="9">
    <source>
        <dbReference type="Proteomes" id="UP000033115"/>
    </source>
</evidence>
<dbReference type="STRING" id="1548.CSCA_3713"/>
<dbReference type="InterPro" id="IPR051449">
    <property type="entry name" value="ABC-2_transporter_component"/>
</dbReference>
<dbReference type="Gene3D" id="3.40.1710.10">
    <property type="entry name" value="abc type-2 transporter like domain"/>
    <property type="match status" value="1"/>
</dbReference>
<dbReference type="Proteomes" id="UP000033115">
    <property type="component" value="Chromosome"/>
</dbReference>
<keyword evidence="2" id="KW-1003">Cell membrane</keyword>
<dbReference type="HOGENOM" id="CLU_039483_8_4_9"/>
<dbReference type="PANTHER" id="PTHR30294">
    <property type="entry name" value="MEMBRANE COMPONENT OF ABC TRANSPORTER YHHJ-RELATED"/>
    <property type="match status" value="1"/>
</dbReference>
<dbReference type="Pfam" id="PF12698">
    <property type="entry name" value="ABC2_membrane_3"/>
    <property type="match status" value="1"/>
</dbReference>
<accession>A0A0E3M7W0</accession>
<evidence type="ECO:0000259" key="7">
    <source>
        <dbReference type="Pfam" id="PF12698"/>
    </source>
</evidence>
<feature type="domain" description="ABC-2 type transporter transmembrane" evidence="7">
    <location>
        <begin position="21"/>
        <end position="359"/>
    </location>
</feature>
<dbReference type="AlphaFoldDB" id="A0A0E3M7W0"/>
<comment type="subcellular location">
    <subcellularLocation>
        <location evidence="1">Cell membrane</location>
        <topology evidence="1">Multi-pass membrane protein</topology>
    </subcellularLocation>
</comment>
<keyword evidence="4 6" id="KW-1133">Transmembrane helix</keyword>
<evidence type="ECO:0000256" key="2">
    <source>
        <dbReference type="ARBA" id="ARBA00022475"/>
    </source>
</evidence>
<keyword evidence="5 6" id="KW-0472">Membrane</keyword>
<feature type="transmembrane region" description="Helical" evidence="6">
    <location>
        <begin position="284"/>
        <end position="306"/>
    </location>
</feature>
<organism evidence="8 9">
    <name type="scientific">Clostridium scatologenes</name>
    <dbReference type="NCBI Taxonomy" id="1548"/>
    <lineage>
        <taxon>Bacteria</taxon>
        <taxon>Bacillati</taxon>
        <taxon>Bacillota</taxon>
        <taxon>Clostridia</taxon>
        <taxon>Eubacteriales</taxon>
        <taxon>Clostridiaceae</taxon>
        <taxon>Clostridium</taxon>
    </lineage>
</organism>
<evidence type="ECO:0000256" key="5">
    <source>
        <dbReference type="ARBA" id="ARBA00023136"/>
    </source>
</evidence>
<evidence type="ECO:0000256" key="6">
    <source>
        <dbReference type="SAM" id="Phobius"/>
    </source>
</evidence>